<feature type="transmembrane region" description="Helical" evidence="1">
    <location>
        <begin position="33"/>
        <end position="55"/>
    </location>
</feature>
<keyword evidence="3" id="KW-1185">Reference proteome</keyword>
<comment type="caution">
    <text evidence="2">The sequence shown here is derived from an EMBL/GenBank/DDBJ whole genome shotgun (WGS) entry which is preliminary data.</text>
</comment>
<evidence type="ECO:0000313" key="2">
    <source>
        <dbReference type="EMBL" id="GFY47980.1"/>
    </source>
</evidence>
<dbReference type="EMBL" id="BMAV01006253">
    <property type="protein sequence ID" value="GFY47980.1"/>
    <property type="molecule type" value="Genomic_DNA"/>
</dbReference>
<dbReference type="Proteomes" id="UP000886998">
    <property type="component" value="Unassembled WGS sequence"/>
</dbReference>
<keyword evidence="1" id="KW-0472">Membrane</keyword>
<evidence type="ECO:0000313" key="3">
    <source>
        <dbReference type="Proteomes" id="UP000886998"/>
    </source>
</evidence>
<organism evidence="2 3">
    <name type="scientific">Trichonephila inaurata madagascariensis</name>
    <dbReference type="NCBI Taxonomy" id="2747483"/>
    <lineage>
        <taxon>Eukaryota</taxon>
        <taxon>Metazoa</taxon>
        <taxon>Ecdysozoa</taxon>
        <taxon>Arthropoda</taxon>
        <taxon>Chelicerata</taxon>
        <taxon>Arachnida</taxon>
        <taxon>Araneae</taxon>
        <taxon>Araneomorphae</taxon>
        <taxon>Entelegynae</taxon>
        <taxon>Araneoidea</taxon>
        <taxon>Nephilidae</taxon>
        <taxon>Trichonephila</taxon>
        <taxon>Trichonephila inaurata</taxon>
    </lineage>
</organism>
<proteinExistence type="predicted"/>
<protein>
    <submittedName>
        <fullName evidence="2">Uncharacterized protein</fullName>
    </submittedName>
</protein>
<reference evidence="2" key="1">
    <citation type="submission" date="2020-08" db="EMBL/GenBank/DDBJ databases">
        <title>Multicomponent nature underlies the extraordinary mechanical properties of spider dragline silk.</title>
        <authorList>
            <person name="Kono N."/>
            <person name="Nakamura H."/>
            <person name="Mori M."/>
            <person name="Yoshida Y."/>
            <person name="Ohtoshi R."/>
            <person name="Malay A.D."/>
            <person name="Moran D.A.P."/>
            <person name="Tomita M."/>
            <person name="Numata K."/>
            <person name="Arakawa K."/>
        </authorList>
    </citation>
    <scope>NUCLEOTIDE SEQUENCE</scope>
</reference>
<dbReference type="AlphaFoldDB" id="A0A8X6X852"/>
<evidence type="ECO:0000256" key="1">
    <source>
        <dbReference type="SAM" id="Phobius"/>
    </source>
</evidence>
<accession>A0A8X6X852</accession>
<gene>
    <name evidence="2" type="ORF">TNIN_321311</name>
</gene>
<keyword evidence="1" id="KW-0812">Transmembrane</keyword>
<name>A0A8X6X852_9ARAC</name>
<sequence>MFYQRRNLQVLLCTLAFPKNIQANKMRRKNILVTKLALFIACIIPVLMSTINTFVENGKNIENTFKALKYRPENNPCGVTLQSPWIGRLRFYCVYGISIAIRYPHVCCVRYL</sequence>
<keyword evidence="1" id="KW-1133">Transmembrane helix</keyword>